<sequence length="152" mass="17452">MQVMRLQQGKVMQAGRQIKNVRLVKKFRELHFYLPCYLLQLSKRLKPRQVMRLGIMRAKNTTENTANYTTVRLTIRPRIRPRKHGSKRLDSAPNPPTPSFQPTHLPLTPSLLQIIFMSATQPLLLLPAPTPPAMSYLVPGDVLRLYSRWVGG</sequence>
<organism evidence="2 3">
    <name type="scientific">Petrolisthes manimaculis</name>
    <dbReference type="NCBI Taxonomy" id="1843537"/>
    <lineage>
        <taxon>Eukaryota</taxon>
        <taxon>Metazoa</taxon>
        <taxon>Ecdysozoa</taxon>
        <taxon>Arthropoda</taxon>
        <taxon>Crustacea</taxon>
        <taxon>Multicrustacea</taxon>
        <taxon>Malacostraca</taxon>
        <taxon>Eumalacostraca</taxon>
        <taxon>Eucarida</taxon>
        <taxon>Decapoda</taxon>
        <taxon>Pleocyemata</taxon>
        <taxon>Anomura</taxon>
        <taxon>Galatheoidea</taxon>
        <taxon>Porcellanidae</taxon>
        <taxon>Petrolisthes</taxon>
    </lineage>
</organism>
<reference evidence="2" key="1">
    <citation type="submission" date="2023-11" db="EMBL/GenBank/DDBJ databases">
        <title>Genome assemblies of two species of porcelain crab, Petrolisthes cinctipes and Petrolisthes manimaculis (Anomura: Porcellanidae).</title>
        <authorList>
            <person name="Angst P."/>
        </authorList>
    </citation>
    <scope>NUCLEOTIDE SEQUENCE</scope>
    <source>
        <strain evidence="2">PB745_02</strain>
        <tissue evidence="2">Gill</tissue>
    </source>
</reference>
<evidence type="ECO:0000313" key="2">
    <source>
        <dbReference type="EMBL" id="KAK4311162.1"/>
    </source>
</evidence>
<proteinExistence type="predicted"/>
<name>A0AAE1U5X8_9EUCA</name>
<dbReference type="EMBL" id="JAWZYT010001550">
    <property type="protein sequence ID" value="KAK4311162.1"/>
    <property type="molecule type" value="Genomic_DNA"/>
</dbReference>
<evidence type="ECO:0000313" key="3">
    <source>
        <dbReference type="Proteomes" id="UP001292094"/>
    </source>
</evidence>
<dbReference type="AlphaFoldDB" id="A0AAE1U5X8"/>
<feature type="region of interest" description="Disordered" evidence="1">
    <location>
        <begin position="79"/>
        <end position="101"/>
    </location>
</feature>
<accession>A0AAE1U5X8</accession>
<protein>
    <submittedName>
        <fullName evidence="2">Uncharacterized protein</fullName>
    </submittedName>
</protein>
<comment type="caution">
    <text evidence="2">The sequence shown here is derived from an EMBL/GenBank/DDBJ whole genome shotgun (WGS) entry which is preliminary data.</text>
</comment>
<evidence type="ECO:0000256" key="1">
    <source>
        <dbReference type="SAM" id="MobiDB-lite"/>
    </source>
</evidence>
<gene>
    <name evidence="2" type="ORF">Pmani_017327</name>
</gene>
<keyword evidence="3" id="KW-1185">Reference proteome</keyword>
<dbReference type="Proteomes" id="UP001292094">
    <property type="component" value="Unassembled WGS sequence"/>
</dbReference>